<gene>
    <name evidence="1" type="ORF">JQC93_05070</name>
</gene>
<sequence length="158" mass="17492">MLSPLTKANLGLLVFAFRKVPLIWMTRPRLLAIDGEQVQVKLPLNRRNKNHLNSMYFGALAVGADVAGGFLAMHKAHLLGKKVSLAFKSVQGEFLKRPEADAVFVCKDGALIDDMLNRSIETGERINEAVEILVYCPTLSKDEIMARFALTLSVKVKP</sequence>
<evidence type="ECO:0000313" key="1">
    <source>
        <dbReference type="EMBL" id="MBM7035774.1"/>
    </source>
</evidence>
<comment type="caution">
    <text evidence="1">The sequence shown here is derived from an EMBL/GenBank/DDBJ whole genome shotgun (WGS) entry which is preliminary data.</text>
</comment>
<name>A0ABS2HI62_9VIBR</name>
<dbReference type="Proteomes" id="UP000809621">
    <property type="component" value="Unassembled WGS sequence"/>
</dbReference>
<dbReference type="Gene3D" id="3.10.129.10">
    <property type="entry name" value="Hotdog Thioesterase"/>
    <property type="match status" value="1"/>
</dbReference>
<dbReference type="Pfam" id="PF14539">
    <property type="entry name" value="DUF4442"/>
    <property type="match status" value="1"/>
</dbReference>
<dbReference type="SUPFAM" id="SSF54637">
    <property type="entry name" value="Thioesterase/thiol ester dehydrase-isomerase"/>
    <property type="match status" value="1"/>
</dbReference>
<reference evidence="1 2" key="1">
    <citation type="submission" date="2021-02" db="EMBL/GenBank/DDBJ databases">
        <authorList>
            <person name="Park J.-S."/>
        </authorList>
    </citation>
    <scope>NUCLEOTIDE SEQUENCE [LARGE SCALE GENOMIC DNA]</scope>
    <source>
        <strain evidence="1 2">188UL20-2</strain>
    </source>
</reference>
<evidence type="ECO:0000313" key="2">
    <source>
        <dbReference type="Proteomes" id="UP000809621"/>
    </source>
</evidence>
<accession>A0ABS2HI62</accession>
<dbReference type="EMBL" id="JAFEUM010000002">
    <property type="protein sequence ID" value="MBM7035774.1"/>
    <property type="molecule type" value="Genomic_DNA"/>
</dbReference>
<proteinExistence type="predicted"/>
<protein>
    <submittedName>
        <fullName evidence="1">DUF4442 domain-containing protein</fullName>
    </submittedName>
</protein>
<organism evidence="1 2">
    <name type="scientific">Vibrio ulleungensis</name>
    <dbReference type="NCBI Taxonomy" id="2807619"/>
    <lineage>
        <taxon>Bacteria</taxon>
        <taxon>Pseudomonadati</taxon>
        <taxon>Pseudomonadota</taxon>
        <taxon>Gammaproteobacteria</taxon>
        <taxon>Vibrionales</taxon>
        <taxon>Vibrionaceae</taxon>
        <taxon>Vibrio</taxon>
    </lineage>
</organism>
<dbReference type="RefSeq" id="WP_205157411.1">
    <property type="nucleotide sequence ID" value="NZ_JAFEUM010000002.1"/>
</dbReference>
<dbReference type="InterPro" id="IPR027961">
    <property type="entry name" value="DUF4442"/>
</dbReference>
<keyword evidence="2" id="KW-1185">Reference proteome</keyword>
<dbReference type="InterPro" id="IPR029069">
    <property type="entry name" value="HotDog_dom_sf"/>
</dbReference>